<keyword evidence="9" id="KW-1185">Reference proteome</keyword>
<comment type="caution">
    <text evidence="8">The sequence shown here is derived from an EMBL/GenBank/DDBJ whole genome shotgun (WGS) entry which is preliminary data.</text>
</comment>
<keyword evidence="3" id="KW-0540">Nuclease</keyword>
<dbReference type="SUPFAM" id="SSF56672">
    <property type="entry name" value="DNA/RNA polymerases"/>
    <property type="match status" value="1"/>
</dbReference>
<dbReference type="PANTHER" id="PTHR35046">
    <property type="entry name" value="ZINC KNUCKLE (CCHC-TYPE) FAMILY PROTEIN"/>
    <property type="match status" value="1"/>
</dbReference>
<dbReference type="Proteomes" id="UP000257109">
    <property type="component" value="Unassembled WGS sequence"/>
</dbReference>
<proteinExistence type="predicted"/>
<evidence type="ECO:0000256" key="3">
    <source>
        <dbReference type="ARBA" id="ARBA00022722"/>
    </source>
</evidence>
<dbReference type="InterPro" id="IPR041373">
    <property type="entry name" value="RT_RNaseH"/>
</dbReference>
<organism evidence="8 9">
    <name type="scientific">Mucuna pruriens</name>
    <name type="common">Velvet bean</name>
    <name type="synonym">Dolichos pruriens</name>
    <dbReference type="NCBI Taxonomy" id="157652"/>
    <lineage>
        <taxon>Eukaryota</taxon>
        <taxon>Viridiplantae</taxon>
        <taxon>Streptophyta</taxon>
        <taxon>Embryophyta</taxon>
        <taxon>Tracheophyta</taxon>
        <taxon>Spermatophyta</taxon>
        <taxon>Magnoliopsida</taxon>
        <taxon>eudicotyledons</taxon>
        <taxon>Gunneridae</taxon>
        <taxon>Pentapetalae</taxon>
        <taxon>rosids</taxon>
        <taxon>fabids</taxon>
        <taxon>Fabales</taxon>
        <taxon>Fabaceae</taxon>
        <taxon>Papilionoideae</taxon>
        <taxon>50 kb inversion clade</taxon>
        <taxon>NPAAA clade</taxon>
        <taxon>indigoferoid/millettioid clade</taxon>
        <taxon>Phaseoleae</taxon>
        <taxon>Mucuna</taxon>
    </lineage>
</organism>
<protein>
    <submittedName>
        <fullName evidence="8">Retrovirus-related Pol polyprotein from transposon opus</fullName>
    </submittedName>
</protein>
<keyword evidence="6" id="KW-0695">RNA-directed DNA polymerase</keyword>
<keyword evidence="4" id="KW-0255">Endonuclease</keyword>
<dbReference type="GO" id="GO:0016787">
    <property type="term" value="F:hydrolase activity"/>
    <property type="evidence" value="ECO:0007669"/>
    <property type="project" value="UniProtKB-KW"/>
</dbReference>
<evidence type="ECO:0000256" key="6">
    <source>
        <dbReference type="ARBA" id="ARBA00022918"/>
    </source>
</evidence>
<dbReference type="InterPro" id="IPR043502">
    <property type="entry name" value="DNA/RNA_pol_sf"/>
</dbReference>
<feature type="non-terminal residue" evidence="8">
    <location>
        <position position="1"/>
    </location>
</feature>
<evidence type="ECO:0000259" key="7">
    <source>
        <dbReference type="Pfam" id="PF17917"/>
    </source>
</evidence>
<dbReference type="GO" id="GO:0003964">
    <property type="term" value="F:RNA-directed DNA polymerase activity"/>
    <property type="evidence" value="ECO:0007669"/>
    <property type="project" value="UniProtKB-KW"/>
</dbReference>
<dbReference type="OrthoDB" id="1714782at2759"/>
<dbReference type="Pfam" id="PF17917">
    <property type="entry name" value="RT_RNaseH"/>
    <property type="match status" value="1"/>
</dbReference>
<dbReference type="STRING" id="157652.A0A371FX68"/>
<dbReference type="AlphaFoldDB" id="A0A371FX68"/>
<gene>
    <name evidence="8" type="primary">pol</name>
    <name evidence="8" type="ORF">CR513_36226</name>
</gene>
<dbReference type="Gene3D" id="3.30.70.270">
    <property type="match status" value="1"/>
</dbReference>
<evidence type="ECO:0000256" key="1">
    <source>
        <dbReference type="ARBA" id="ARBA00022679"/>
    </source>
</evidence>
<evidence type="ECO:0000313" key="8">
    <source>
        <dbReference type="EMBL" id="RDX82929.1"/>
    </source>
</evidence>
<dbReference type="PANTHER" id="PTHR35046:SF9">
    <property type="entry name" value="RNA-DIRECTED DNA POLYMERASE"/>
    <property type="match status" value="1"/>
</dbReference>
<keyword evidence="2" id="KW-0548">Nucleotidyltransferase</keyword>
<evidence type="ECO:0000313" key="9">
    <source>
        <dbReference type="Proteomes" id="UP000257109"/>
    </source>
</evidence>
<accession>A0A371FX68</accession>
<dbReference type="InterPro" id="IPR043128">
    <property type="entry name" value="Rev_trsase/Diguanyl_cyclase"/>
</dbReference>
<reference evidence="8" key="1">
    <citation type="submission" date="2018-05" db="EMBL/GenBank/DDBJ databases">
        <title>Draft genome of Mucuna pruriens seed.</title>
        <authorList>
            <person name="Nnadi N.E."/>
            <person name="Vos R."/>
            <person name="Hasami M.H."/>
            <person name="Devisetty U.K."/>
            <person name="Aguiy J.C."/>
        </authorList>
    </citation>
    <scope>NUCLEOTIDE SEQUENCE [LARGE SCALE GENOMIC DNA]</scope>
    <source>
        <strain evidence="8">JCA_2017</strain>
    </source>
</reference>
<dbReference type="GO" id="GO:0004519">
    <property type="term" value="F:endonuclease activity"/>
    <property type="evidence" value="ECO:0007669"/>
    <property type="project" value="UniProtKB-KW"/>
</dbReference>
<dbReference type="PROSITE" id="PS51257">
    <property type="entry name" value="PROKAR_LIPOPROTEIN"/>
    <property type="match status" value="1"/>
</dbReference>
<name>A0A371FX68_MUCPR</name>
<evidence type="ECO:0000256" key="2">
    <source>
        <dbReference type="ARBA" id="ARBA00022695"/>
    </source>
</evidence>
<evidence type="ECO:0000256" key="4">
    <source>
        <dbReference type="ARBA" id="ARBA00022759"/>
    </source>
</evidence>
<evidence type="ECO:0000256" key="5">
    <source>
        <dbReference type="ARBA" id="ARBA00022801"/>
    </source>
</evidence>
<sequence length="203" mass="23678">MGITKLGWEKGMSGKPLSRPCLVFMSGYSCPLTLSMPLYLHEAHEPCVEEPYSVFELIKKESLYINLEKCTFCTNEMVFLGFVVGSHGVKVDEEKVKVIQSWPTSNSISDARSFHGLARHHITYFSENIKDVQLNYSNYDQELYVLVRALQVWQLYLLFKEFVIHSDDESLKHLRGQNKLNKRHAKWVEFLKQFPYVIKHKQS</sequence>
<keyword evidence="5" id="KW-0378">Hydrolase</keyword>
<keyword evidence="1" id="KW-0808">Transferase</keyword>
<feature type="domain" description="Reverse transcriptase RNase H-like" evidence="7">
    <location>
        <begin position="119"/>
        <end position="194"/>
    </location>
</feature>
<dbReference type="EMBL" id="QJKJ01007507">
    <property type="protein sequence ID" value="RDX82929.1"/>
    <property type="molecule type" value="Genomic_DNA"/>
</dbReference>